<dbReference type="AlphaFoldDB" id="A0A7S3E2U2"/>
<evidence type="ECO:0000256" key="4">
    <source>
        <dbReference type="ARBA" id="ARBA00023242"/>
    </source>
</evidence>
<dbReference type="Gene3D" id="1.25.40.570">
    <property type="match status" value="1"/>
</dbReference>
<organism evidence="6">
    <name type="scientific">Chloropicon laureae</name>
    <dbReference type="NCBI Taxonomy" id="464258"/>
    <lineage>
        <taxon>Eukaryota</taxon>
        <taxon>Viridiplantae</taxon>
        <taxon>Chlorophyta</taxon>
        <taxon>Chloropicophyceae</taxon>
        <taxon>Chloropicales</taxon>
        <taxon>Chloropicaceae</taxon>
        <taxon>Chloropicon</taxon>
    </lineage>
</organism>
<keyword evidence="3" id="KW-0963">Cytoplasm</keyword>
<name>A0A7S3E2U2_9CHLO</name>
<evidence type="ECO:0000256" key="2">
    <source>
        <dbReference type="ARBA" id="ARBA00004496"/>
    </source>
</evidence>
<dbReference type="EMBL" id="HBHU01007198">
    <property type="protein sequence ID" value="CAE0019537.1"/>
    <property type="molecule type" value="Transcribed_RNA"/>
</dbReference>
<evidence type="ECO:0000256" key="1">
    <source>
        <dbReference type="ARBA" id="ARBA00004123"/>
    </source>
</evidence>
<reference evidence="6" key="1">
    <citation type="submission" date="2021-01" db="EMBL/GenBank/DDBJ databases">
        <authorList>
            <person name="Corre E."/>
            <person name="Pelletier E."/>
            <person name="Niang G."/>
            <person name="Scheremetjew M."/>
            <person name="Finn R."/>
            <person name="Kale V."/>
            <person name="Holt S."/>
            <person name="Cochrane G."/>
            <person name="Meng A."/>
            <person name="Brown T."/>
            <person name="Cohen L."/>
        </authorList>
    </citation>
    <scope>NUCLEOTIDE SEQUENCE</scope>
    <source>
        <strain evidence="6">RCC856</strain>
    </source>
</reference>
<accession>A0A7S3E2U2</accession>
<evidence type="ECO:0000256" key="3">
    <source>
        <dbReference type="ARBA" id="ARBA00022490"/>
    </source>
</evidence>
<dbReference type="PROSITE" id="PS50250">
    <property type="entry name" value="PCI"/>
    <property type="match status" value="1"/>
</dbReference>
<dbReference type="FunFam" id="1.25.40.570:FF:000006">
    <property type="entry name" value="COP9 signalosome complex subunit 2"/>
    <property type="match status" value="1"/>
</dbReference>
<dbReference type="SMART" id="SM00753">
    <property type="entry name" value="PAM"/>
    <property type="match status" value="1"/>
</dbReference>
<evidence type="ECO:0000259" key="5">
    <source>
        <dbReference type="PROSITE" id="PS50250"/>
    </source>
</evidence>
<gene>
    <name evidence="6" type="ORF">CLAU1311_LOCUS4654</name>
</gene>
<dbReference type="InterPro" id="IPR036390">
    <property type="entry name" value="WH_DNA-bd_sf"/>
</dbReference>
<protein>
    <recommendedName>
        <fullName evidence="5">PCI domain-containing protein</fullName>
    </recommendedName>
</protein>
<sequence>MDDDMEDYGFEYSDEDTEEENVDIENQYYHAKESLESGENAQALEGFGCVVDMQEEKGEWGFKALKQIVKLRFKLQQFEEMMAAYREMLTYVKTSVTRNDAEKKINSLLDFVSTSTANAAASTAASGSGSEGQPSKGGGELALLQRFYDVTLQALQDAKNERLWFKTNLKLCGLYFQTKDFLQLTRTLKELHRSCKRDDGTDDVKKGTQLLEIYAIEIQMYTEQKNNKKLKELYHLALAIKSAIPHPRILGVIRESGGKMHMRERSFESAATDFFEAFKAYDEAAIGRRIQCLKYLVLANMLMESEVDPFDAQEAKPYKNDPEVLAMTNLIASYQKNRISEFEKVLRDNRQSIMDDPFIRDYIEDLLKNIRTQVLLKLIKPYTRIRLPFISKELNIPEKDVEGLLVSLILDQRVQGVIDQVQGLLELTDNGSQDANKEVTKWASQVSKQPSKEKWQHFHPAHSLFLFFLSRKLTPRPSSLPLCSCRL</sequence>
<evidence type="ECO:0000313" key="6">
    <source>
        <dbReference type="EMBL" id="CAE0019537.1"/>
    </source>
</evidence>
<dbReference type="GO" id="GO:0005634">
    <property type="term" value="C:nucleus"/>
    <property type="evidence" value="ECO:0007669"/>
    <property type="project" value="UniProtKB-SubCell"/>
</dbReference>
<proteinExistence type="predicted"/>
<dbReference type="SUPFAM" id="SSF46785">
    <property type="entry name" value="Winged helix' DNA-binding domain"/>
    <property type="match status" value="1"/>
</dbReference>
<dbReference type="SMART" id="SM00088">
    <property type="entry name" value="PINT"/>
    <property type="match status" value="1"/>
</dbReference>
<keyword evidence="4" id="KW-0539">Nucleus</keyword>
<dbReference type="InterPro" id="IPR000717">
    <property type="entry name" value="PCI_dom"/>
</dbReference>
<dbReference type="Pfam" id="PF01399">
    <property type="entry name" value="PCI"/>
    <property type="match status" value="1"/>
</dbReference>
<dbReference type="PANTHER" id="PTHR10678">
    <property type="entry name" value="26S PROTEASOME NON-ATPASE REGULATORY SUBUNIT 11/COP9 SIGNALOSOME COMPLEX SUBUNIT 2"/>
    <property type="match status" value="1"/>
</dbReference>
<feature type="domain" description="PCI" evidence="5">
    <location>
        <begin position="266"/>
        <end position="432"/>
    </location>
</feature>
<dbReference type="GO" id="GO:0005737">
    <property type="term" value="C:cytoplasm"/>
    <property type="evidence" value="ECO:0007669"/>
    <property type="project" value="UniProtKB-SubCell"/>
</dbReference>
<dbReference type="InterPro" id="IPR050871">
    <property type="entry name" value="26S_Proteasome/COP9_Components"/>
</dbReference>
<comment type="subcellular location">
    <subcellularLocation>
        <location evidence="2">Cytoplasm</location>
    </subcellularLocation>
    <subcellularLocation>
        <location evidence="1">Nucleus</location>
    </subcellularLocation>
</comment>